<evidence type="ECO:0000313" key="1">
    <source>
        <dbReference type="EMBL" id="RUT31003.1"/>
    </source>
</evidence>
<keyword evidence="2" id="KW-1185">Reference proteome</keyword>
<name>A0A433XAC1_9HYPH</name>
<protein>
    <submittedName>
        <fullName evidence="1">DUF2442 domain-containing protein</fullName>
    </submittedName>
</protein>
<organism evidence="1 2">
    <name type="scientific">Arsenicitalea aurantiaca</name>
    <dbReference type="NCBI Taxonomy" id="1783274"/>
    <lineage>
        <taxon>Bacteria</taxon>
        <taxon>Pseudomonadati</taxon>
        <taxon>Pseudomonadota</taxon>
        <taxon>Alphaproteobacteria</taxon>
        <taxon>Hyphomicrobiales</taxon>
        <taxon>Devosiaceae</taxon>
        <taxon>Arsenicitalea</taxon>
    </lineage>
</organism>
<gene>
    <name evidence="1" type="ORF">EMQ25_08985</name>
</gene>
<dbReference type="OrthoDB" id="337884at2"/>
<accession>A0A433XAC1</accession>
<dbReference type="EMBL" id="RZNJ01000003">
    <property type="protein sequence ID" value="RUT31003.1"/>
    <property type="molecule type" value="Genomic_DNA"/>
</dbReference>
<dbReference type="AlphaFoldDB" id="A0A433XAC1"/>
<evidence type="ECO:0000313" key="2">
    <source>
        <dbReference type="Proteomes" id="UP000281547"/>
    </source>
</evidence>
<comment type="caution">
    <text evidence="1">The sequence shown here is derived from an EMBL/GenBank/DDBJ whole genome shotgun (WGS) entry which is preliminary data.</text>
</comment>
<dbReference type="Gene3D" id="3.30.2020.40">
    <property type="entry name" value="Uncharacterised protein PF10387, DUF2442"/>
    <property type="match status" value="1"/>
</dbReference>
<dbReference type="InterPro" id="IPR018841">
    <property type="entry name" value="DUF2442"/>
</dbReference>
<dbReference type="Proteomes" id="UP000281547">
    <property type="component" value="Unassembled WGS sequence"/>
</dbReference>
<dbReference type="Pfam" id="PF10387">
    <property type="entry name" value="DUF2442"/>
    <property type="match status" value="1"/>
</dbReference>
<reference evidence="1 2" key="1">
    <citation type="journal article" date="2016" name="Int. J. Syst. Evol. Microbiol.">
        <title>Arsenicitalea aurantiaca gen. nov., sp. nov., a new member of the family Hyphomicrobiaceae, isolated from high-arsenic sediment.</title>
        <authorList>
            <person name="Mu Y."/>
            <person name="Zhou L."/>
            <person name="Zeng X.C."/>
            <person name="Liu L."/>
            <person name="Pan Y."/>
            <person name="Chen X."/>
            <person name="Wang J."/>
            <person name="Li S."/>
            <person name="Li W.J."/>
            <person name="Wang Y."/>
        </authorList>
    </citation>
    <scope>NUCLEOTIDE SEQUENCE [LARGE SCALE GENOMIC DNA]</scope>
    <source>
        <strain evidence="1 2">42-50</strain>
    </source>
</reference>
<proteinExistence type="predicted"/>
<sequence length="87" mass="9636">MSILTLNSDPLATDVRVEDGFLMVTLDDGRMLSVPIEWFPRLRDAAPAARQNWRLIGRGDGIHWPEIDEDISVIGLLAGRAARPRAA</sequence>
<dbReference type="RefSeq" id="WP_127188249.1">
    <property type="nucleotide sequence ID" value="NZ_RZNJ01000003.1"/>
</dbReference>